<proteinExistence type="evidence at transcript level"/>
<dbReference type="PROSITE" id="PS50110">
    <property type="entry name" value="RESPONSE_REGULATORY"/>
    <property type="match status" value="1"/>
</dbReference>
<reference evidence="5 6" key="1">
    <citation type="journal article" date="2013" name="Genome Biol. Evol.">
        <title>Genomes of Stigonematalean cyanobacteria (subsection V) and the evolution of oxygenic photosynthesis from prokaryotes to plastids.</title>
        <authorList>
            <person name="Dagan T."/>
            <person name="Roettger M."/>
            <person name="Stucken K."/>
            <person name="Landan G."/>
            <person name="Koch R."/>
            <person name="Major P."/>
            <person name="Gould S.B."/>
            <person name="Goremykin V.V."/>
            <person name="Rippka R."/>
            <person name="Tandeau de Marsac N."/>
            <person name="Gugger M."/>
            <person name="Lockhart P.J."/>
            <person name="Allen J.F."/>
            <person name="Brune I."/>
            <person name="Maus I."/>
            <person name="Puhler A."/>
            <person name="Martin W.F."/>
        </authorList>
    </citation>
    <scope>NUCLEOTIDE SEQUENCE [LARGE SCALE GENOMIC DNA]</scope>
    <source>
        <strain evidence="5 6">PCC 7110</strain>
    </source>
</reference>
<dbReference type="RefSeq" id="WP_017745862.1">
    <property type="nucleotide sequence ID" value="NZ_KQ976354.1"/>
</dbReference>
<dbReference type="SUPFAM" id="SSF52172">
    <property type="entry name" value="CheY-like"/>
    <property type="match status" value="1"/>
</dbReference>
<dbReference type="EMBL" id="ANNX02000040">
    <property type="protein sequence ID" value="KYC38532.1"/>
    <property type="molecule type" value="Genomic_DNA"/>
</dbReference>
<dbReference type="InterPro" id="IPR011006">
    <property type="entry name" value="CheY-like_superfamily"/>
</dbReference>
<dbReference type="GO" id="GO:0030428">
    <property type="term" value="C:cell septum"/>
    <property type="evidence" value="ECO:0007669"/>
    <property type="project" value="UniProtKB-SubCell"/>
</dbReference>
<feature type="domain" description="Response regulatory" evidence="4">
    <location>
        <begin position="241"/>
        <end position="357"/>
    </location>
</feature>
<organism evidence="5 6">
    <name type="scientific">Scytonema hofmannii PCC 7110</name>
    <dbReference type="NCBI Taxonomy" id="128403"/>
    <lineage>
        <taxon>Bacteria</taxon>
        <taxon>Bacillati</taxon>
        <taxon>Cyanobacteriota</taxon>
        <taxon>Cyanophyceae</taxon>
        <taxon>Nostocales</taxon>
        <taxon>Scytonemataceae</taxon>
        <taxon>Scytonema</taxon>
    </lineage>
</organism>
<dbReference type="InterPro" id="IPR024186">
    <property type="entry name" value="Sig_transdc_resp-reg_PatA"/>
</dbReference>
<dbReference type="STRING" id="128403.WA1_35680"/>
<dbReference type="GO" id="GO:0000160">
    <property type="term" value="P:phosphorelay signal transduction system"/>
    <property type="evidence" value="ECO:0007669"/>
    <property type="project" value="UniProtKB-KW"/>
</dbReference>
<dbReference type="InterPro" id="IPR025497">
    <property type="entry name" value="PatA-like_N"/>
</dbReference>
<dbReference type="Pfam" id="PF00072">
    <property type="entry name" value="Response_reg"/>
    <property type="match status" value="1"/>
</dbReference>
<dbReference type="PANTHER" id="PTHR44591:SF3">
    <property type="entry name" value="RESPONSE REGULATORY DOMAIN-CONTAINING PROTEIN"/>
    <property type="match status" value="1"/>
</dbReference>
<evidence type="ECO:0000256" key="2">
    <source>
        <dbReference type="PIRNR" id="PIRNR005897"/>
    </source>
</evidence>
<keyword evidence="2" id="KW-0902">Two-component regulatory system</keyword>
<dbReference type="PANTHER" id="PTHR44591">
    <property type="entry name" value="STRESS RESPONSE REGULATOR PROTEIN 1"/>
    <property type="match status" value="1"/>
</dbReference>
<accession>A0A139X1M1</accession>
<evidence type="ECO:0000256" key="1">
    <source>
        <dbReference type="ARBA" id="ARBA00022553"/>
    </source>
</evidence>
<comment type="function">
    <text evidence="2">Controls heterocyst pattern formation.</text>
</comment>
<name>A0A139X1M1_9CYAN</name>
<dbReference type="OrthoDB" id="9809318at2"/>
<evidence type="ECO:0000256" key="3">
    <source>
        <dbReference type="PROSITE-ProRule" id="PRU00169"/>
    </source>
</evidence>
<gene>
    <name evidence="5" type="ORF">WA1_35680</name>
</gene>
<dbReference type="SMART" id="SM00448">
    <property type="entry name" value="REC"/>
    <property type="match status" value="1"/>
</dbReference>
<comment type="caution">
    <text evidence="5">The sequence shown here is derived from an EMBL/GenBank/DDBJ whole genome shotgun (WGS) entry which is preliminary data.</text>
</comment>
<evidence type="ECO:0000259" key="4">
    <source>
        <dbReference type="PROSITE" id="PS50110"/>
    </source>
</evidence>
<keyword evidence="1 3" id="KW-0597">Phosphoprotein</keyword>
<dbReference type="Pfam" id="PF14332">
    <property type="entry name" value="DUF4388"/>
    <property type="match status" value="1"/>
</dbReference>
<dbReference type="GO" id="GO:0043158">
    <property type="term" value="P:heterocyst development"/>
    <property type="evidence" value="ECO:0007669"/>
    <property type="project" value="UniProtKB-KW"/>
</dbReference>
<keyword evidence="6" id="KW-1185">Reference proteome</keyword>
<dbReference type="InterPro" id="IPR001789">
    <property type="entry name" value="Sig_transdc_resp-reg_receiver"/>
</dbReference>
<feature type="modified residue" description="4-aspartylphosphate" evidence="3">
    <location>
        <position position="290"/>
    </location>
</feature>
<dbReference type="InterPro" id="IPR050595">
    <property type="entry name" value="Bact_response_regulator"/>
</dbReference>
<dbReference type="Gene3D" id="3.40.50.2300">
    <property type="match status" value="1"/>
</dbReference>
<protein>
    <recommendedName>
        <fullName evidence="2">Protein PatA</fullName>
    </recommendedName>
</protein>
<sequence length="359" mass="40651">MSTTPIGSYKFFQKLHPLSLLAQLTSRRATGCLQVFTESVSWSIYLEDGKLIYASSDKMFDRLENHASGLSQQFPTLNSTIMMQVRLIFEANGDNQSMSVPDYQAICWLVNEEYITPPQAAILIDEMAKELLEAFLAIKQGNYEFNGESPLNQMPRFCRLDLRLLVEYCQKQLRHRQNPQATVTAQVHTPAYYSTPVSQPQLQPSPSQLKLGEQLQNTNNFDNSHFNGSKYQQQNSKNTYTVACIDDSPTVLNSIKHFLDESAFSVVTINDPVKALMQILRSKPDIILLDVEMPNLDGYELCSLLRRHSAFKNTPIIMVTGRTGFIDRAKAKMVRASGYLTKPFSQSDLLKMVFKHIGS</sequence>
<comment type="induction">
    <text evidence="2">By nitrogen starvation.</text>
</comment>
<comment type="subcellular location">
    <subcellularLocation>
        <location evidence="2">Cell septum</location>
    </subcellularLocation>
</comment>
<dbReference type="Proteomes" id="UP000076925">
    <property type="component" value="Unassembled WGS sequence"/>
</dbReference>
<evidence type="ECO:0000313" key="6">
    <source>
        <dbReference type="Proteomes" id="UP000076925"/>
    </source>
</evidence>
<dbReference type="PIRSF" id="PIRSF005897">
    <property type="entry name" value="RR_PatA"/>
    <property type="match status" value="1"/>
</dbReference>
<keyword evidence="2" id="KW-0364">Heterocyst</keyword>
<dbReference type="AlphaFoldDB" id="A0A139X1M1"/>
<evidence type="ECO:0000313" key="5">
    <source>
        <dbReference type="EMBL" id="KYC38532.1"/>
    </source>
</evidence>